<organism evidence="3 4">
    <name type="scientific">Pocillopora meandrina</name>
    <dbReference type="NCBI Taxonomy" id="46732"/>
    <lineage>
        <taxon>Eukaryota</taxon>
        <taxon>Metazoa</taxon>
        <taxon>Cnidaria</taxon>
        <taxon>Anthozoa</taxon>
        <taxon>Hexacorallia</taxon>
        <taxon>Scleractinia</taxon>
        <taxon>Astrocoeniina</taxon>
        <taxon>Pocilloporidae</taxon>
        <taxon>Pocillopora</taxon>
    </lineage>
</organism>
<dbReference type="AlphaFoldDB" id="A0AAU9Y5X6"/>
<dbReference type="PROSITE" id="PS50017">
    <property type="entry name" value="DEATH_DOMAIN"/>
    <property type="match status" value="1"/>
</dbReference>
<name>A0AAU9Y5X6_9CNID</name>
<dbReference type="InterPro" id="IPR035994">
    <property type="entry name" value="Nucleoside_phosphorylase_sf"/>
</dbReference>
<dbReference type="GO" id="GO:0009116">
    <property type="term" value="P:nucleoside metabolic process"/>
    <property type="evidence" value="ECO:0007669"/>
    <property type="project" value="InterPro"/>
</dbReference>
<protein>
    <recommendedName>
        <fullName evidence="2">Death domain-containing protein</fullName>
    </recommendedName>
</protein>
<feature type="domain" description="Death" evidence="2">
    <location>
        <begin position="365"/>
        <end position="421"/>
    </location>
</feature>
<dbReference type="InterPro" id="IPR000488">
    <property type="entry name" value="Death_dom"/>
</dbReference>
<dbReference type="GO" id="GO:0007165">
    <property type="term" value="P:signal transduction"/>
    <property type="evidence" value="ECO:0007669"/>
    <property type="project" value="InterPro"/>
</dbReference>
<reference evidence="3 4" key="1">
    <citation type="submission" date="2022-05" db="EMBL/GenBank/DDBJ databases">
        <authorList>
            <consortium name="Genoscope - CEA"/>
            <person name="William W."/>
        </authorList>
    </citation>
    <scope>NUCLEOTIDE SEQUENCE [LARGE SCALE GENOMIC DNA]</scope>
</reference>
<dbReference type="CDD" id="cd01670">
    <property type="entry name" value="Death"/>
    <property type="match status" value="1"/>
</dbReference>
<dbReference type="SUPFAM" id="SSF47986">
    <property type="entry name" value="DEATH domain"/>
    <property type="match status" value="1"/>
</dbReference>
<dbReference type="GO" id="GO:0008782">
    <property type="term" value="F:adenosylhomocysteine nucleosidase activity"/>
    <property type="evidence" value="ECO:0007669"/>
    <property type="project" value="TreeGrafter"/>
</dbReference>
<evidence type="ECO:0000256" key="1">
    <source>
        <dbReference type="SAM" id="MobiDB-lite"/>
    </source>
</evidence>
<proteinExistence type="predicted"/>
<evidence type="ECO:0000313" key="3">
    <source>
        <dbReference type="EMBL" id="CAH3166999.1"/>
    </source>
</evidence>
<evidence type="ECO:0000259" key="2">
    <source>
        <dbReference type="PROSITE" id="PS50017"/>
    </source>
</evidence>
<feature type="region of interest" description="Disordered" evidence="1">
    <location>
        <begin position="300"/>
        <end position="332"/>
    </location>
</feature>
<dbReference type="GO" id="GO:0005829">
    <property type="term" value="C:cytosol"/>
    <property type="evidence" value="ECO:0007669"/>
    <property type="project" value="TreeGrafter"/>
</dbReference>
<dbReference type="Gene3D" id="3.40.50.1580">
    <property type="entry name" value="Nucleoside phosphorylase domain"/>
    <property type="match status" value="1"/>
</dbReference>
<dbReference type="Pfam" id="PF01048">
    <property type="entry name" value="PNP_UDP_1"/>
    <property type="match status" value="1"/>
</dbReference>
<dbReference type="InterPro" id="IPR000845">
    <property type="entry name" value="Nucleoside_phosphorylase_d"/>
</dbReference>
<accession>A0AAU9Y5X6</accession>
<dbReference type="GO" id="GO:0008930">
    <property type="term" value="F:methylthioadenosine nucleosidase activity"/>
    <property type="evidence" value="ECO:0007669"/>
    <property type="project" value="TreeGrafter"/>
</dbReference>
<dbReference type="Proteomes" id="UP001159428">
    <property type="component" value="Unassembled WGS sequence"/>
</dbReference>
<evidence type="ECO:0000313" key="4">
    <source>
        <dbReference type="Proteomes" id="UP001159428"/>
    </source>
</evidence>
<dbReference type="GO" id="GO:0019284">
    <property type="term" value="P:L-methionine salvage from S-adenosylmethionine"/>
    <property type="evidence" value="ECO:0007669"/>
    <property type="project" value="TreeGrafter"/>
</dbReference>
<dbReference type="InterPro" id="IPR011029">
    <property type="entry name" value="DEATH-like_dom_sf"/>
</dbReference>
<sequence length="438" mass="48616">MAEAITTESANQATSKTKPPEVDVKVLKFENLPECSERWESIIENFLPVHFILLTVKDCEFLSCLSFLKDGFVRSYHKKLSYVYFGNIRDNEEVRVAVMRCNMGSSTPGGSLTVVLKAVDILKPKAVFNVGFCASLNEEKAKLGDVVVCSKIITYAFIKQKGTEIEDRNVKVPLNSRLAKLANYIGGGWKPPVQNSTGLKVKSRRGGVFLSGPEVIDDKDRCAALIKRFPEATAIEMEGEGLYSAAHDLNIEWIVIKGVSDFADGNRSETNHWRLFASVMAASLVSHTIKDSSVFESWPHFEDNSDAEDGSPRKRPQSSSPPSGSDPKRNKATAGNNCYYHNLSSAPVKAGGPSDDELEELSLELGEKWEELGGRLGFHQAAISNFNEDNKRQARKAFKMLMAWKQKEGSNATFEVLYDALCDKKVQYTLLAKQFCCE</sequence>
<dbReference type="Gene3D" id="1.10.533.10">
    <property type="entry name" value="Death Domain, Fas"/>
    <property type="match status" value="1"/>
</dbReference>
<dbReference type="Pfam" id="PF00531">
    <property type="entry name" value="Death"/>
    <property type="match status" value="1"/>
</dbReference>
<dbReference type="SUPFAM" id="SSF53167">
    <property type="entry name" value="Purine and uridine phosphorylases"/>
    <property type="match status" value="1"/>
</dbReference>
<keyword evidence="4" id="KW-1185">Reference proteome</keyword>
<dbReference type="PANTHER" id="PTHR46832:SF1">
    <property type="entry name" value="5'-METHYLTHIOADENOSINE_S-ADENOSYLHOMOCYSTEINE NUCLEOSIDASE"/>
    <property type="match status" value="1"/>
</dbReference>
<gene>
    <name evidence="3" type="ORF">PMEA_00006292</name>
</gene>
<dbReference type="EMBL" id="CALNXJ010000147">
    <property type="protein sequence ID" value="CAH3166999.1"/>
    <property type="molecule type" value="Genomic_DNA"/>
</dbReference>
<comment type="caution">
    <text evidence="3">The sequence shown here is derived from an EMBL/GenBank/DDBJ whole genome shotgun (WGS) entry which is preliminary data.</text>
</comment>
<dbReference type="PANTHER" id="PTHR46832">
    <property type="entry name" value="5'-METHYLTHIOADENOSINE/S-ADENOSYLHOMOCYSTEINE NUCLEOSIDASE"/>
    <property type="match status" value="1"/>
</dbReference>